<dbReference type="EMBL" id="CAJNOC010008148">
    <property type="protein sequence ID" value="CAF1110691.1"/>
    <property type="molecule type" value="Genomic_DNA"/>
</dbReference>
<evidence type="ECO:0000313" key="1">
    <source>
        <dbReference type="EMBL" id="CAF1110691.1"/>
    </source>
</evidence>
<proteinExistence type="predicted"/>
<dbReference type="Proteomes" id="UP000663879">
    <property type="component" value="Unassembled WGS sequence"/>
</dbReference>
<gene>
    <name evidence="1" type="ORF">OXX778_LOCUS21607</name>
</gene>
<organism evidence="1 2">
    <name type="scientific">Brachionus calyciflorus</name>
    <dbReference type="NCBI Taxonomy" id="104777"/>
    <lineage>
        <taxon>Eukaryota</taxon>
        <taxon>Metazoa</taxon>
        <taxon>Spiralia</taxon>
        <taxon>Gnathifera</taxon>
        <taxon>Rotifera</taxon>
        <taxon>Eurotatoria</taxon>
        <taxon>Monogononta</taxon>
        <taxon>Pseudotrocha</taxon>
        <taxon>Ploima</taxon>
        <taxon>Brachionidae</taxon>
        <taxon>Brachionus</taxon>
    </lineage>
</organism>
<comment type="caution">
    <text evidence="1">The sequence shown here is derived from an EMBL/GenBank/DDBJ whole genome shotgun (WGS) entry which is preliminary data.</text>
</comment>
<dbReference type="OrthoDB" id="449503at2759"/>
<name>A0A814PU96_9BILA</name>
<evidence type="ECO:0000313" key="2">
    <source>
        <dbReference type="Proteomes" id="UP000663879"/>
    </source>
</evidence>
<dbReference type="AlphaFoldDB" id="A0A814PU96"/>
<sequence>MIGREFNSNISFLSRAAEAIYHFDIVVQETQSTVLLVMGSSGSSTSVALVTAAQLIKFPVINFYRDMENNDEHFLNMIMNLANLNLLIKENGQEIIIDENKLDKLQLEINNYFSIF</sequence>
<accession>A0A814PU96</accession>
<keyword evidence="2" id="KW-1185">Reference proteome</keyword>
<protein>
    <submittedName>
        <fullName evidence="1">Uncharacterized protein</fullName>
    </submittedName>
</protein>
<reference evidence="1" key="1">
    <citation type="submission" date="2021-02" db="EMBL/GenBank/DDBJ databases">
        <authorList>
            <person name="Nowell W R."/>
        </authorList>
    </citation>
    <scope>NUCLEOTIDE SEQUENCE</scope>
    <source>
        <strain evidence="1">Ploen Becks lab</strain>
    </source>
</reference>